<evidence type="ECO:0000256" key="8">
    <source>
        <dbReference type="ARBA" id="ARBA00023047"/>
    </source>
</evidence>
<reference evidence="12 13" key="1">
    <citation type="submission" date="2020-07" db="EMBL/GenBank/DDBJ databases">
        <title>Whole genome sequence of Sphingobium yanoikuyae A3.</title>
        <authorList>
            <person name="Han S.-S."/>
        </authorList>
    </citation>
    <scope>NUCLEOTIDE SEQUENCE [LARGE SCALE GENOMIC DNA]</scope>
    <source>
        <strain evidence="12 13">A3</strain>
    </source>
</reference>
<evidence type="ECO:0000256" key="2">
    <source>
        <dbReference type="ARBA" id="ARBA00007783"/>
    </source>
</evidence>
<dbReference type="PANTHER" id="PTHR30413">
    <property type="entry name" value="INNER MEMBRANE TRANSPORT PERMEASE"/>
    <property type="match status" value="1"/>
</dbReference>
<gene>
    <name evidence="12" type="ORF">H3V42_10510</name>
</gene>
<dbReference type="InterPro" id="IPR000412">
    <property type="entry name" value="ABC_2_transport"/>
</dbReference>
<keyword evidence="8" id="KW-0625">Polysaccharide transport</keyword>
<keyword evidence="6 10" id="KW-0812">Transmembrane</keyword>
<proteinExistence type="inferred from homology"/>
<name>A0A9X7UCU4_SPHYA</name>
<evidence type="ECO:0000256" key="10">
    <source>
        <dbReference type="SAM" id="Phobius"/>
    </source>
</evidence>
<dbReference type="GO" id="GO:0015920">
    <property type="term" value="P:lipopolysaccharide transport"/>
    <property type="evidence" value="ECO:0007669"/>
    <property type="project" value="TreeGrafter"/>
</dbReference>
<evidence type="ECO:0000256" key="5">
    <source>
        <dbReference type="ARBA" id="ARBA00022597"/>
    </source>
</evidence>
<evidence type="ECO:0000256" key="4">
    <source>
        <dbReference type="ARBA" id="ARBA00022475"/>
    </source>
</evidence>
<evidence type="ECO:0000256" key="3">
    <source>
        <dbReference type="ARBA" id="ARBA00022448"/>
    </source>
</evidence>
<dbReference type="GO" id="GO:0015774">
    <property type="term" value="P:polysaccharide transport"/>
    <property type="evidence" value="ECO:0007669"/>
    <property type="project" value="UniProtKB-KW"/>
</dbReference>
<keyword evidence="4" id="KW-1003">Cell membrane</keyword>
<feature type="transmembrane region" description="Helical" evidence="10">
    <location>
        <begin position="141"/>
        <end position="160"/>
    </location>
</feature>
<keyword evidence="5" id="KW-0762">Sugar transport</keyword>
<dbReference type="PRINTS" id="PR00164">
    <property type="entry name" value="ABC2TRNSPORT"/>
</dbReference>
<organism evidence="12 13">
    <name type="scientific">Sphingobium yanoikuyae</name>
    <name type="common">Sphingomonas yanoikuyae</name>
    <dbReference type="NCBI Taxonomy" id="13690"/>
    <lineage>
        <taxon>Bacteria</taxon>
        <taxon>Pseudomonadati</taxon>
        <taxon>Pseudomonadota</taxon>
        <taxon>Alphaproteobacteria</taxon>
        <taxon>Sphingomonadales</taxon>
        <taxon>Sphingomonadaceae</taxon>
        <taxon>Sphingobium</taxon>
    </lineage>
</organism>
<evidence type="ECO:0000313" key="12">
    <source>
        <dbReference type="EMBL" id="QNG47971.1"/>
    </source>
</evidence>
<feature type="transmembrane region" description="Helical" evidence="10">
    <location>
        <begin position="30"/>
        <end position="51"/>
    </location>
</feature>
<dbReference type="InterPro" id="IPR013525">
    <property type="entry name" value="ABC2_TM"/>
</dbReference>
<comment type="similarity">
    <text evidence="2">Belongs to the ABC-2 integral membrane protein family.</text>
</comment>
<evidence type="ECO:0000256" key="1">
    <source>
        <dbReference type="ARBA" id="ARBA00004651"/>
    </source>
</evidence>
<feature type="transmembrane region" description="Helical" evidence="10">
    <location>
        <begin position="104"/>
        <end position="129"/>
    </location>
</feature>
<evidence type="ECO:0000259" key="11">
    <source>
        <dbReference type="Pfam" id="PF01061"/>
    </source>
</evidence>
<dbReference type="Pfam" id="PF01061">
    <property type="entry name" value="ABC2_membrane"/>
    <property type="match status" value="1"/>
</dbReference>
<evidence type="ECO:0000256" key="6">
    <source>
        <dbReference type="ARBA" id="ARBA00022692"/>
    </source>
</evidence>
<feature type="transmembrane region" description="Helical" evidence="10">
    <location>
        <begin position="57"/>
        <end position="75"/>
    </location>
</feature>
<evidence type="ECO:0000256" key="7">
    <source>
        <dbReference type="ARBA" id="ARBA00022989"/>
    </source>
</evidence>
<comment type="subcellular location">
    <subcellularLocation>
        <location evidence="1">Cell membrane</location>
        <topology evidence="1">Multi-pass membrane protein</topology>
    </subcellularLocation>
</comment>
<dbReference type="AlphaFoldDB" id="A0A9X7UCU4"/>
<evidence type="ECO:0000256" key="9">
    <source>
        <dbReference type="ARBA" id="ARBA00023136"/>
    </source>
</evidence>
<protein>
    <submittedName>
        <fullName evidence="12">ABC transporter permease</fullName>
    </submittedName>
</protein>
<accession>A0A9X7UCU4</accession>
<evidence type="ECO:0000313" key="13">
    <source>
        <dbReference type="Proteomes" id="UP000515377"/>
    </source>
</evidence>
<dbReference type="GO" id="GO:0140359">
    <property type="term" value="F:ABC-type transporter activity"/>
    <property type="evidence" value="ECO:0007669"/>
    <property type="project" value="InterPro"/>
</dbReference>
<keyword evidence="9 10" id="KW-0472">Membrane</keyword>
<dbReference type="GO" id="GO:0043190">
    <property type="term" value="C:ATP-binding cassette (ABC) transporter complex"/>
    <property type="evidence" value="ECO:0007669"/>
    <property type="project" value="InterPro"/>
</dbReference>
<keyword evidence="7 10" id="KW-1133">Transmembrane helix</keyword>
<dbReference type="EMBL" id="CP060122">
    <property type="protein sequence ID" value="QNG47971.1"/>
    <property type="molecule type" value="Genomic_DNA"/>
</dbReference>
<feature type="transmembrane region" description="Helical" evidence="10">
    <location>
        <begin position="228"/>
        <end position="250"/>
    </location>
</feature>
<feature type="transmembrane region" description="Helical" evidence="10">
    <location>
        <begin position="172"/>
        <end position="193"/>
    </location>
</feature>
<keyword evidence="3" id="KW-0813">Transport</keyword>
<dbReference type="PANTHER" id="PTHR30413:SF10">
    <property type="entry name" value="CAPSULE POLYSACCHARIDE EXPORT INNER-MEMBRANE PROTEIN CTRC"/>
    <property type="match status" value="1"/>
</dbReference>
<sequence length="256" mass="28653">MRSLAIQKRVIYALLMREALTRYGRHNIGVFWLFVEPMTFTLGVTLLWTATGASHGSQLPIAAFALTGYSSVLLWRNMPGRCIHAIEPNASLLYHRNVRIIDIYLARIILEGMGATSSFVVLTLIFHFLNVIDLPEDVFKIIIGWSLLAWFGASLALALGTLSERSEIVEKIWHPGSYLLFPLSGAAFMLSAMPADFQNAVKWLPMVHCTEYIREGYFGSKVTSIYDLQYVVIFNVVLTLLGLSQLKIVANRVTPG</sequence>
<dbReference type="Proteomes" id="UP000515377">
    <property type="component" value="Chromosome"/>
</dbReference>
<feature type="domain" description="ABC-2 type transporter transmembrane" evidence="11">
    <location>
        <begin position="11"/>
        <end position="218"/>
    </location>
</feature>